<keyword evidence="2" id="KW-1185">Reference proteome</keyword>
<evidence type="ECO:0000313" key="2">
    <source>
        <dbReference type="Proteomes" id="UP000594014"/>
    </source>
</evidence>
<evidence type="ECO:0000313" key="1">
    <source>
        <dbReference type="EMBL" id="QOX65918.1"/>
    </source>
</evidence>
<gene>
    <name evidence="1" type="ORF">FRZ06_11925</name>
</gene>
<dbReference type="EMBL" id="CP042469">
    <property type="protein sequence ID" value="QOX65918.1"/>
    <property type="molecule type" value="Genomic_DNA"/>
</dbReference>
<name>A0ACD1AH93_9FIRM</name>
<organism evidence="1 2">
    <name type="scientific">Anoxybacterium hadale</name>
    <dbReference type="NCBI Taxonomy" id="3408580"/>
    <lineage>
        <taxon>Bacteria</taxon>
        <taxon>Bacillati</taxon>
        <taxon>Bacillota</taxon>
        <taxon>Clostridia</taxon>
        <taxon>Peptostreptococcales</taxon>
        <taxon>Anaerovoracaceae</taxon>
        <taxon>Anoxybacterium</taxon>
    </lineage>
</organism>
<sequence length="102" mass="11150">MMQEKNADLSRLPMLAMEYIPTPNENAKKIVALVKEQGRISGYELEDGQILNKEEAVALAKQDGIRGVGVATRNGSEYLKSLPDESDGNNLGNLPSMTPDEM</sequence>
<dbReference type="Proteomes" id="UP000594014">
    <property type="component" value="Chromosome"/>
</dbReference>
<protein>
    <submittedName>
        <fullName evidence="1">DUF3892 domain-containing protein</fullName>
    </submittedName>
</protein>
<proteinExistence type="predicted"/>
<reference evidence="1" key="1">
    <citation type="submission" date="2019-08" db="EMBL/GenBank/DDBJ databases">
        <title>Genome sequence of Clostridiales bacterium MT110.</title>
        <authorList>
            <person name="Cao J."/>
        </authorList>
    </citation>
    <scope>NUCLEOTIDE SEQUENCE</scope>
    <source>
        <strain evidence="1">MT110</strain>
    </source>
</reference>
<accession>A0ACD1AH93</accession>